<dbReference type="Proteomes" id="UP001501195">
    <property type="component" value="Unassembled WGS sequence"/>
</dbReference>
<organism evidence="2 3">
    <name type="scientific">Kineococcus glutinatus</name>
    <dbReference type="NCBI Taxonomy" id="1070872"/>
    <lineage>
        <taxon>Bacteria</taxon>
        <taxon>Bacillati</taxon>
        <taxon>Actinomycetota</taxon>
        <taxon>Actinomycetes</taxon>
        <taxon>Kineosporiales</taxon>
        <taxon>Kineosporiaceae</taxon>
        <taxon>Kineococcus</taxon>
    </lineage>
</organism>
<protein>
    <submittedName>
        <fullName evidence="2">Uncharacterized protein</fullName>
    </submittedName>
</protein>
<comment type="caution">
    <text evidence="2">The sequence shown here is derived from an EMBL/GenBank/DDBJ whole genome shotgun (WGS) entry which is preliminary data.</text>
</comment>
<name>A0ABP9HB09_9ACTN</name>
<feature type="region of interest" description="Disordered" evidence="1">
    <location>
        <begin position="1"/>
        <end position="46"/>
    </location>
</feature>
<keyword evidence="3" id="KW-1185">Reference proteome</keyword>
<proteinExistence type="predicted"/>
<accession>A0ABP9HB09</accession>
<sequence>MLDALLMAPPLSQPPRDPGDARRPRVLQPDRPAAEGTRVDPNHLPVGPVPVGPARLPWPQDHHRRPAAAVGHRYGHLTPGDRDLLAHVTGEHLHPDLDDEPGPVSRFAARLATDRAAGHLPWAQPVDAGYLLGLAAQSARTGCPDPVVSPVLERALAYVAAHSGHLDVTA</sequence>
<evidence type="ECO:0000313" key="2">
    <source>
        <dbReference type="EMBL" id="GAA4966057.1"/>
    </source>
</evidence>
<dbReference type="EMBL" id="BAABIL010000069">
    <property type="protein sequence ID" value="GAA4966057.1"/>
    <property type="molecule type" value="Genomic_DNA"/>
</dbReference>
<evidence type="ECO:0000256" key="1">
    <source>
        <dbReference type="SAM" id="MobiDB-lite"/>
    </source>
</evidence>
<reference evidence="3" key="1">
    <citation type="journal article" date="2019" name="Int. J. Syst. Evol. Microbiol.">
        <title>The Global Catalogue of Microorganisms (GCM) 10K type strain sequencing project: providing services to taxonomists for standard genome sequencing and annotation.</title>
        <authorList>
            <consortium name="The Broad Institute Genomics Platform"/>
            <consortium name="The Broad Institute Genome Sequencing Center for Infectious Disease"/>
            <person name="Wu L."/>
            <person name="Ma J."/>
        </authorList>
    </citation>
    <scope>NUCLEOTIDE SEQUENCE [LARGE SCALE GENOMIC DNA]</scope>
    <source>
        <strain evidence="3">JCM 18126</strain>
    </source>
</reference>
<gene>
    <name evidence="2" type="ORF">GCM10023225_06400</name>
</gene>
<evidence type="ECO:0000313" key="3">
    <source>
        <dbReference type="Proteomes" id="UP001501195"/>
    </source>
</evidence>